<reference evidence="2 3" key="1">
    <citation type="submission" date="2014-10" db="EMBL/GenBank/DDBJ databases">
        <title>Genome sequencing of Vibrio sinaloensis T08.</title>
        <authorList>
            <person name="Chan K.-G."/>
            <person name="Mohamad N.I."/>
        </authorList>
    </citation>
    <scope>NUCLEOTIDE SEQUENCE [LARGE SCALE GENOMIC DNA]</scope>
    <source>
        <strain evidence="2 3">T08</strain>
    </source>
</reference>
<keyword evidence="1" id="KW-0812">Transmembrane</keyword>
<name>A0A0A5JRG9_PHOS4</name>
<organism evidence="2 3">
    <name type="scientific">Photobacterium sp. (strain ATCC 43367)</name>
    <dbReference type="NCBI Taxonomy" id="379097"/>
    <lineage>
        <taxon>Bacteria</taxon>
        <taxon>Pseudomonadati</taxon>
        <taxon>Pseudomonadota</taxon>
        <taxon>Gammaproteobacteria</taxon>
        <taxon>Vibrionales</taxon>
        <taxon>Vibrionaceae</taxon>
        <taxon>Vibrio</taxon>
        <taxon>Vibrio oreintalis group</taxon>
    </lineage>
</organism>
<proteinExistence type="predicted"/>
<evidence type="ECO:0000313" key="2">
    <source>
        <dbReference type="EMBL" id="KGY10533.1"/>
    </source>
</evidence>
<dbReference type="Proteomes" id="UP000030451">
    <property type="component" value="Unassembled WGS sequence"/>
</dbReference>
<dbReference type="EMBL" id="JRWP01000003">
    <property type="protein sequence ID" value="KGY10533.1"/>
    <property type="molecule type" value="Genomic_DNA"/>
</dbReference>
<keyword evidence="1" id="KW-1133">Transmembrane helix</keyword>
<gene>
    <name evidence="2" type="ORF">NM06_01615</name>
</gene>
<accession>A0A0A5JRG9</accession>
<keyword evidence="1" id="KW-0472">Membrane</keyword>
<sequence>MILTEESKDLYIYRQTGLARAMTTSLGLFILIIGLMNVYFSDGSRALPIWGTGLLCWLGWLGTFGRYACEFDLKSHEVRLKASCLYSVFFRRYKLNNVKYFRLTHRKTFSRQYTVYMVLNDETYIAVCTSRSQGHAAEMCNSISDFLGKPVQIDLL</sequence>
<dbReference type="OrthoDB" id="6309652at2"/>
<feature type="transmembrane region" description="Helical" evidence="1">
    <location>
        <begin position="46"/>
        <end position="69"/>
    </location>
</feature>
<protein>
    <submittedName>
        <fullName evidence="2">Uncharacterized protein</fullName>
    </submittedName>
</protein>
<evidence type="ECO:0000313" key="3">
    <source>
        <dbReference type="Proteomes" id="UP000030451"/>
    </source>
</evidence>
<dbReference type="AlphaFoldDB" id="A0A0A5JRG9"/>
<comment type="caution">
    <text evidence="2">The sequence shown here is derived from an EMBL/GenBank/DDBJ whole genome shotgun (WGS) entry which is preliminary data.</text>
</comment>
<dbReference type="RefSeq" id="WP_038187273.1">
    <property type="nucleotide sequence ID" value="NZ_JRWP01000003.1"/>
</dbReference>
<evidence type="ECO:0000256" key="1">
    <source>
        <dbReference type="SAM" id="Phobius"/>
    </source>
</evidence>
<feature type="transmembrane region" description="Helical" evidence="1">
    <location>
        <begin position="21"/>
        <end position="40"/>
    </location>
</feature>